<evidence type="ECO:0000256" key="11">
    <source>
        <dbReference type="ARBA" id="ARBA00022982"/>
    </source>
</evidence>
<keyword evidence="8 23" id="KW-0934">Plastid</keyword>
<dbReference type="EMBL" id="KX284709">
    <property type="protein sequence ID" value="AOM64304.1"/>
    <property type="molecule type" value="Genomic_DNA"/>
</dbReference>
<keyword evidence="11" id="KW-0249">Electron transport</keyword>
<keyword evidence="9" id="KW-0677">Repeat</keyword>
<dbReference type="InterPro" id="IPR001297">
    <property type="entry name" value="PBS_linker_dom"/>
</dbReference>
<evidence type="ECO:0000256" key="21">
    <source>
        <dbReference type="PROSITE-ProRule" id="PRU00775"/>
    </source>
</evidence>
<evidence type="ECO:0000256" key="2">
    <source>
        <dbReference type="ARBA" id="ARBA00008182"/>
    </source>
</evidence>
<evidence type="ECO:0000256" key="1">
    <source>
        <dbReference type="ARBA" id="ARBA00004185"/>
    </source>
</evidence>
<evidence type="ECO:0000256" key="15">
    <source>
        <dbReference type="ARBA" id="ARBA00023239"/>
    </source>
</evidence>
<dbReference type="AlphaFoldDB" id="A0A1C9C7F3"/>
<dbReference type="InterPro" id="IPR038255">
    <property type="entry name" value="PBS_linker_sf"/>
</dbReference>
<feature type="domain" description="PBS-linker" evidence="22">
    <location>
        <begin position="499"/>
        <end position="681"/>
    </location>
</feature>
<reference evidence="23" key="1">
    <citation type="journal article" date="2016" name="BMC Biol.">
        <title>Parallel evolution of highly conserved plastid genome architecture in red seaweeds and seed plants.</title>
        <authorList>
            <person name="Lee J."/>
            <person name="Cho C.H."/>
            <person name="Park S.I."/>
            <person name="Choi J.W."/>
            <person name="Song H.S."/>
            <person name="West J.A."/>
            <person name="Bhattacharya D."/>
            <person name="Yoon H.S."/>
        </authorList>
    </citation>
    <scope>NUCLEOTIDE SEQUENCE</scope>
</reference>
<geneLocation type="plastid" evidence="23"/>
<dbReference type="GO" id="GO:0015979">
    <property type="term" value="P:photosynthesis"/>
    <property type="evidence" value="ECO:0007669"/>
    <property type="project" value="UniProtKB-KW"/>
</dbReference>
<comment type="function">
    <text evidence="17">This protein is postulated to act both as terminal energy acceptor and as a linker polypeptide that stabilizes the phycobilisome architecture. May have intrinsic bilin lyase activity.</text>
</comment>
<dbReference type="Pfam" id="PF00427">
    <property type="entry name" value="PBS_linker_poly"/>
    <property type="match status" value="3"/>
</dbReference>
<keyword evidence="13" id="KW-0793">Thylakoid</keyword>
<keyword evidence="5" id="KW-0150">Chloroplast</keyword>
<keyword evidence="14" id="KW-0472">Membrane</keyword>
<organism evidence="23">
    <name type="scientific">Rhodymenia pseudopalmata</name>
    <name type="common">Red alga</name>
    <dbReference type="NCBI Taxonomy" id="31502"/>
    <lineage>
        <taxon>Eukaryota</taxon>
        <taxon>Rhodophyta</taxon>
        <taxon>Florideophyceae</taxon>
        <taxon>Rhodymeniophycidae</taxon>
        <taxon>Rhodymeniales</taxon>
        <taxon>Rhodymeniaceae</taxon>
        <taxon>Rhodymenia</taxon>
    </lineage>
</organism>
<evidence type="ECO:0000256" key="20">
    <source>
        <dbReference type="ARBA" id="ARBA00033322"/>
    </source>
</evidence>
<dbReference type="Pfam" id="PF00502">
    <property type="entry name" value="Phycobilisome"/>
    <property type="match status" value="2"/>
</dbReference>
<evidence type="ECO:0000256" key="16">
    <source>
        <dbReference type="ARBA" id="ARBA00023307"/>
    </source>
</evidence>
<dbReference type="PROSITE" id="PS51445">
    <property type="entry name" value="PBS_LINKER"/>
    <property type="match status" value="3"/>
</dbReference>
<evidence type="ECO:0000256" key="10">
    <source>
        <dbReference type="ARBA" id="ARBA00022738"/>
    </source>
</evidence>
<evidence type="ECO:0000256" key="14">
    <source>
        <dbReference type="ARBA" id="ARBA00023136"/>
    </source>
</evidence>
<evidence type="ECO:0000256" key="9">
    <source>
        <dbReference type="ARBA" id="ARBA00022737"/>
    </source>
</evidence>
<dbReference type="InterPro" id="IPR012128">
    <property type="entry name" value="Phycobilisome_asu/bsu"/>
</dbReference>
<keyword evidence="16" id="KW-0089">Bile pigment</keyword>
<dbReference type="Gene3D" id="1.10.490.20">
    <property type="entry name" value="Phycocyanins"/>
    <property type="match status" value="1"/>
</dbReference>
<keyword evidence="6" id="KW-0602">Photosynthesis</keyword>
<evidence type="ECO:0000256" key="4">
    <source>
        <dbReference type="ARBA" id="ARBA00022448"/>
    </source>
</evidence>
<name>A0A1C9C7F3_RHOPU</name>
<feature type="domain" description="PBS-linker" evidence="22">
    <location>
        <begin position="244"/>
        <end position="424"/>
    </location>
</feature>
<dbReference type="PANTHER" id="PTHR34011:SF6">
    <property type="entry name" value="PHYCOBILIPROTEIN APCE"/>
    <property type="match status" value="1"/>
</dbReference>
<evidence type="ECO:0000256" key="3">
    <source>
        <dbReference type="ARBA" id="ARBA00018674"/>
    </source>
</evidence>
<sequence>MIIKASSGSPLIKPQLYKTASISTIIQAEQQDRFLQLGELNDLVAFLNSGNKRLEVADVLAKNANILVARAADKIFVGGSAISYLEKPQSSFLSAEDTSIMKDAQLLSGDTQTSLFQGIASVFSANDSLPPGFKPISVVRYGSARMKKSLRDLDWFLRYLTYAIIAGDHNILSVNIRGLRELIDNACSSAAATVALREMRKIALTIFNNDIEAKQLVQEYFNVVIAEFDAPSLTDKIRRRASTDLQGLRLPQIYSKAGVSKQRFVMKTSLSAEEKNAVIKACYRQIFERDISKAYGLKFTDLESQVKNGFISIKEFIRLLGKSSIYRKQFFEPFVDSRVLELSFRHFLGRGISSLEEFQKYFSILSSRGLDGLVDNIINSDEYADYFAEETVPYLRGLGEEPQECRNWGAQIDLLNYSAVFRKIPQFITLFSDYASNLPDQHPYGLSNDPLAIQFGAIFPEDLVNLRKKSAPFGKDTRRILTRCGPGIYSQISNPNARSISLIPMSPRVFELNTLNSIVKISDKASNTLSNLAQVINAAYLRVFGRYVYSEELLVIKKFENQLKDGQISVKYFVKELAKSSIFRSLYWEPFYVCKAIEYIHNRLLGRPTYGRQEINQYFEIAYKQGYYSMIDAIIDSTEYAESFGDNIVPYERYVTPAALAARILRPGVKQIQVQLPSADNSCKVSRFLELGVTKETYTLNTINRRIQQGVSSRRDQNIVFELNESSSKPRLMQILRAVYRQLFERDLNSFSVGDEFCNLEKAFMAKEITVQQLVEQLGSSSLYQKEFYQPCPNTKVIELGTKHFLGRAPSNQAEIRYYNQILASQGLGYFISVLVNSAEYNTVFGANTVPYRRFPTLPAANFPNTERLYNNLTKQSKAIIVPSFKAVSGNQ</sequence>
<dbReference type="RefSeq" id="YP_009293622.1">
    <property type="nucleotide sequence ID" value="NC_031144.1"/>
</dbReference>
<keyword evidence="12" id="KW-0157">Chromophore</keyword>
<evidence type="ECO:0000256" key="7">
    <source>
        <dbReference type="ARBA" id="ARBA00022549"/>
    </source>
</evidence>
<comment type="subcellular location">
    <subcellularLocation>
        <location evidence="1">Plastid</location>
        <location evidence="1">Chloroplast thylakoid membrane</location>
        <topology evidence="1">Peripheral membrane protein</topology>
        <orientation evidence="1">Stromal side</orientation>
    </subcellularLocation>
</comment>
<keyword evidence="7" id="KW-0042">Antenna complex</keyword>
<evidence type="ECO:0000256" key="19">
    <source>
        <dbReference type="ARBA" id="ARBA00031629"/>
    </source>
</evidence>
<keyword evidence="15" id="KW-0456">Lyase</keyword>
<evidence type="ECO:0000256" key="13">
    <source>
        <dbReference type="ARBA" id="ARBA00023078"/>
    </source>
</evidence>
<evidence type="ECO:0000256" key="8">
    <source>
        <dbReference type="ARBA" id="ARBA00022640"/>
    </source>
</evidence>
<proteinExistence type="inferred from homology"/>
<comment type="similarity">
    <text evidence="21">Belongs to the phycobilisome linker protein family.</text>
</comment>
<dbReference type="GO" id="GO:0009535">
    <property type="term" value="C:chloroplast thylakoid membrane"/>
    <property type="evidence" value="ECO:0007669"/>
    <property type="project" value="UniProtKB-SubCell"/>
</dbReference>
<dbReference type="SUPFAM" id="SSF46458">
    <property type="entry name" value="Globin-like"/>
    <property type="match status" value="1"/>
</dbReference>
<keyword evidence="4" id="KW-0813">Transport</keyword>
<evidence type="ECO:0000313" key="23">
    <source>
        <dbReference type="EMBL" id="AOM64304.1"/>
    </source>
</evidence>
<dbReference type="PANTHER" id="PTHR34011">
    <property type="entry name" value="PHYCOBILISOME 32.1 KDA LINKER POLYPEPTIDE, PHYCOCYANIN-ASSOCIATED, ROD 2-RELATED"/>
    <property type="match status" value="1"/>
</dbReference>
<dbReference type="GO" id="GO:0016829">
    <property type="term" value="F:lyase activity"/>
    <property type="evidence" value="ECO:0007669"/>
    <property type="project" value="UniProtKB-KW"/>
</dbReference>
<evidence type="ECO:0000256" key="12">
    <source>
        <dbReference type="ARBA" id="ARBA00022991"/>
    </source>
</evidence>
<dbReference type="InterPro" id="IPR009050">
    <property type="entry name" value="Globin-like_sf"/>
</dbReference>
<protein>
    <recommendedName>
        <fullName evidence="3">Phycobiliprotein ApcE</fullName>
    </recommendedName>
    <alternativeName>
        <fullName evidence="20">Anchor polypeptide</fullName>
    </alternativeName>
    <alternativeName>
        <fullName evidence="19">PBS-anchor protein</fullName>
    </alternativeName>
    <alternativeName>
        <fullName evidence="18">Phycobilisome linker polypeptide</fullName>
    </alternativeName>
</protein>
<evidence type="ECO:0000256" key="5">
    <source>
        <dbReference type="ARBA" id="ARBA00022528"/>
    </source>
</evidence>
<comment type="similarity">
    <text evidence="2">Belongs to the phycobiliprotein family.</text>
</comment>
<gene>
    <name evidence="23" type="primary">apcE</name>
    <name evidence="23" type="ORF">Rhodyp_026</name>
</gene>
<accession>A0A1C9C7F3</accession>
<feature type="domain" description="PBS-linker" evidence="22">
    <location>
        <begin position="701"/>
        <end position="878"/>
    </location>
</feature>
<dbReference type="Gene3D" id="1.10.3130.20">
    <property type="entry name" value="Phycobilisome linker domain"/>
    <property type="match status" value="3"/>
</dbReference>
<evidence type="ECO:0000256" key="18">
    <source>
        <dbReference type="ARBA" id="ARBA00029643"/>
    </source>
</evidence>
<evidence type="ECO:0000256" key="17">
    <source>
        <dbReference type="ARBA" id="ARBA00025203"/>
    </source>
</evidence>
<evidence type="ECO:0000256" key="6">
    <source>
        <dbReference type="ARBA" id="ARBA00022531"/>
    </source>
</evidence>
<dbReference type="InterPro" id="IPR038719">
    <property type="entry name" value="Phycobilisome_asu/bsu_sf"/>
</dbReference>
<evidence type="ECO:0000259" key="22">
    <source>
        <dbReference type="PROSITE" id="PS51445"/>
    </source>
</evidence>
<keyword evidence="10 21" id="KW-0605">Phycobilisome</keyword>
<dbReference type="GO" id="GO:0030089">
    <property type="term" value="C:phycobilisome"/>
    <property type="evidence" value="ECO:0007669"/>
    <property type="project" value="UniProtKB-UniRule"/>
</dbReference>
<dbReference type="GeneID" id="29069429"/>